<dbReference type="InterPro" id="IPR001633">
    <property type="entry name" value="EAL_dom"/>
</dbReference>
<dbReference type="PANTHER" id="PTHR44757">
    <property type="entry name" value="DIGUANYLATE CYCLASE DGCP"/>
    <property type="match status" value="1"/>
</dbReference>
<dbReference type="PROSITE" id="PS50112">
    <property type="entry name" value="PAS"/>
    <property type="match status" value="1"/>
</dbReference>
<dbReference type="SUPFAM" id="SSF141868">
    <property type="entry name" value="EAL domain-like"/>
    <property type="match status" value="1"/>
</dbReference>
<feature type="domain" description="PAC" evidence="2">
    <location>
        <begin position="82"/>
        <end position="134"/>
    </location>
</feature>
<protein>
    <submittedName>
        <fullName evidence="5">EAL domain-containing protein</fullName>
    </submittedName>
</protein>
<dbReference type="SMART" id="SM00086">
    <property type="entry name" value="PAC"/>
    <property type="match status" value="2"/>
</dbReference>
<dbReference type="SMART" id="SM00052">
    <property type="entry name" value="EAL"/>
    <property type="match status" value="1"/>
</dbReference>
<dbReference type="InterPro" id="IPR035919">
    <property type="entry name" value="EAL_sf"/>
</dbReference>
<dbReference type="InterPro" id="IPR000014">
    <property type="entry name" value="PAS"/>
</dbReference>
<evidence type="ECO:0000259" key="4">
    <source>
        <dbReference type="PROSITE" id="PS50887"/>
    </source>
</evidence>
<dbReference type="SMART" id="SM00267">
    <property type="entry name" value="GGDEF"/>
    <property type="match status" value="1"/>
</dbReference>
<dbReference type="Pfam" id="PF00990">
    <property type="entry name" value="GGDEF"/>
    <property type="match status" value="1"/>
</dbReference>
<reference evidence="5 6" key="1">
    <citation type="submission" date="2021-07" db="EMBL/GenBank/DDBJ databases">
        <title>Characterization of Violacein-producing bacteria and related species.</title>
        <authorList>
            <person name="Wilson H.S."/>
            <person name="De Leon M.E."/>
        </authorList>
    </citation>
    <scope>NUCLEOTIDE SEQUENCE [LARGE SCALE GENOMIC DNA]</scope>
    <source>
        <strain evidence="5 6">HSC-2F05</strain>
    </source>
</reference>
<dbReference type="CDD" id="cd00130">
    <property type="entry name" value="PAS"/>
    <property type="match status" value="2"/>
</dbReference>
<keyword evidence="6" id="KW-1185">Reference proteome</keyword>
<dbReference type="InterPro" id="IPR035965">
    <property type="entry name" value="PAS-like_dom_sf"/>
</dbReference>
<dbReference type="InterPro" id="IPR000160">
    <property type="entry name" value="GGDEF_dom"/>
</dbReference>
<gene>
    <name evidence="5" type="ORF">LE190_00465</name>
</gene>
<evidence type="ECO:0000259" key="3">
    <source>
        <dbReference type="PROSITE" id="PS50883"/>
    </source>
</evidence>
<sequence>MGFHLDKNLIDKVPAGIVIHDSQSAVIAANAMAQRLLGEDLPDIRGRLADHPGWSFVSPDGGAIDVDDLPASRVLLEKLPVTDVVVGVRRPGAHVIWLICNAYPVFDSGGQIASAVVCFTDCSELVATQQALEHSQQRLQLVLRALNEGYWDWDLDQQTLFYSERWWDMLGYAPGTHPTDIEAWQRLLHPEDRERVNRFLAELLAGPEVSYAIEFRLWHRDGHAVPVLSRGFVLREATGRAVRISGANTDLTERKQLERQLQLSADHDYLTGLPNRRYLLRELERRRMCAAADGQASTVLLIDLDNFKLLNDTEGHPFGDRLLQEVGRRLLGALEQGDFVGRLGGDEFVVLLDCGVHTEVSCAVLAQQRARDLCHLLGRPFPIGERHFSITPSIGAVLVERGEGSADLLLQQADIALYAAKSAGRNAIRFFDPAMQRMIDERARLQDELSHAVERGEFVLYYQPQFDVEQKIVGAEALLRWQHPLRGLLAPGSFIPLAETSDLIVRLGDIVLRQASERLAAWSRMPALARLGIAVNVSARQMHDEDFVARSLGIIRAAGADPSRLSMELTESLLATDIEATIEKMHSLRREGVCFSVDDFGTGFSSLSYIQRFPLSSLKIDQSFVATCVDNPRSAGIVEIVIGLADRLGLGHIAEGVETAVQLEQLKALGCRAFQGYLLGWPMPVEEFEAMALARVATSG</sequence>
<dbReference type="Gene3D" id="2.10.70.100">
    <property type="match status" value="1"/>
</dbReference>
<dbReference type="InterPro" id="IPR001610">
    <property type="entry name" value="PAC"/>
</dbReference>
<dbReference type="CDD" id="cd01949">
    <property type="entry name" value="GGDEF"/>
    <property type="match status" value="1"/>
</dbReference>
<feature type="domain" description="PAC" evidence="2">
    <location>
        <begin position="211"/>
        <end position="263"/>
    </location>
</feature>
<feature type="domain" description="GGDEF" evidence="4">
    <location>
        <begin position="295"/>
        <end position="433"/>
    </location>
</feature>
<dbReference type="Pfam" id="PF08448">
    <property type="entry name" value="PAS_4"/>
    <property type="match status" value="1"/>
</dbReference>
<dbReference type="SUPFAM" id="SSF55073">
    <property type="entry name" value="Nucleotide cyclase"/>
    <property type="match status" value="1"/>
</dbReference>
<dbReference type="EMBL" id="JAHYBX010000001">
    <property type="protein sequence ID" value="MCA1854401.1"/>
    <property type="molecule type" value="Genomic_DNA"/>
</dbReference>
<accession>A0ABS7Y407</accession>
<evidence type="ECO:0000259" key="2">
    <source>
        <dbReference type="PROSITE" id="PS50113"/>
    </source>
</evidence>
<dbReference type="NCBIfam" id="TIGR00254">
    <property type="entry name" value="GGDEF"/>
    <property type="match status" value="1"/>
</dbReference>
<organism evidence="5 6">
    <name type="scientific">Massilia hydrophila</name>
    <dbReference type="NCBI Taxonomy" id="3044279"/>
    <lineage>
        <taxon>Bacteria</taxon>
        <taxon>Pseudomonadati</taxon>
        <taxon>Pseudomonadota</taxon>
        <taxon>Betaproteobacteria</taxon>
        <taxon>Burkholderiales</taxon>
        <taxon>Oxalobacteraceae</taxon>
        <taxon>Telluria group</taxon>
        <taxon>Massilia</taxon>
    </lineage>
</organism>
<evidence type="ECO:0000313" key="6">
    <source>
        <dbReference type="Proteomes" id="UP001198602"/>
    </source>
</evidence>
<name>A0ABS7Y407_9BURK</name>
<dbReference type="PANTHER" id="PTHR44757:SF2">
    <property type="entry name" value="BIOFILM ARCHITECTURE MAINTENANCE PROTEIN MBAA"/>
    <property type="match status" value="1"/>
</dbReference>
<feature type="domain" description="EAL" evidence="3">
    <location>
        <begin position="442"/>
        <end position="696"/>
    </location>
</feature>
<evidence type="ECO:0000259" key="1">
    <source>
        <dbReference type="PROSITE" id="PS50112"/>
    </source>
</evidence>
<dbReference type="Proteomes" id="UP001198602">
    <property type="component" value="Unassembled WGS sequence"/>
</dbReference>
<dbReference type="Gene3D" id="3.30.450.20">
    <property type="entry name" value="PAS domain"/>
    <property type="match status" value="2"/>
</dbReference>
<dbReference type="InterPro" id="IPR029787">
    <property type="entry name" value="Nucleotide_cyclase"/>
</dbReference>
<comment type="caution">
    <text evidence="5">The sequence shown here is derived from an EMBL/GenBank/DDBJ whole genome shotgun (WGS) entry which is preliminary data.</text>
</comment>
<dbReference type="RefSeq" id="WP_225236878.1">
    <property type="nucleotide sequence ID" value="NZ_JAHYBX010000001.1"/>
</dbReference>
<proteinExistence type="predicted"/>
<dbReference type="Pfam" id="PF00563">
    <property type="entry name" value="EAL"/>
    <property type="match status" value="1"/>
</dbReference>
<dbReference type="SMART" id="SM00091">
    <property type="entry name" value="PAS"/>
    <property type="match status" value="2"/>
</dbReference>
<dbReference type="InterPro" id="IPR013656">
    <property type="entry name" value="PAS_4"/>
</dbReference>
<dbReference type="PROSITE" id="PS50887">
    <property type="entry name" value="GGDEF"/>
    <property type="match status" value="1"/>
</dbReference>
<dbReference type="Gene3D" id="3.30.70.270">
    <property type="match status" value="1"/>
</dbReference>
<dbReference type="SUPFAM" id="SSF55785">
    <property type="entry name" value="PYP-like sensor domain (PAS domain)"/>
    <property type="match status" value="2"/>
</dbReference>
<dbReference type="InterPro" id="IPR000700">
    <property type="entry name" value="PAS-assoc_C"/>
</dbReference>
<dbReference type="PROSITE" id="PS50883">
    <property type="entry name" value="EAL"/>
    <property type="match status" value="1"/>
</dbReference>
<dbReference type="InterPro" id="IPR013655">
    <property type="entry name" value="PAS_fold_3"/>
</dbReference>
<dbReference type="NCBIfam" id="TIGR00229">
    <property type="entry name" value="sensory_box"/>
    <property type="match status" value="1"/>
</dbReference>
<dbReference type="Gene3D" id="3.20.20.450">
    <property type="entry name" value="EAL domain"/>
    <property type="match status" value="1"/>
</dbReference>
<dbReference type="PROSITE" id="PS50113">
    <property type="entry name" value="PAC"/>
    <property type="match status" value="2"/>
</dbReference>
<evidence type="ECO:0000313" key="5">
    <source>
        <dbReference type="EMBL" id="MCA1854401.1"/>
    </source>
</evidence>
<dbReference type="Pfam" id="PF08447">
    <property type="entry name" value="PAS_3"/>
    <property type="match status" value="1"/>
</dbReference>
<dbReference type="InterPro" id="IPR043128">
    <property type="entry name" value="Rev_trsase/Diguanyl_cyclase"/>
</dbReference>
<dbReference type="InterPro" id="IPR052155">
    <property type="entry name" value="Biofilm_reg_signaling"/>
</dbReference>
<feature type="domain" description="PAS" evidence="1">
    <location>
        <begin position="135"/>
        <end position="207"/>
    </location>
</feature>
<dbReference type="CDD" id="cd01948">
    <property type="entry name" value="EAL"/>
    <property type="match status" value="1"/>
</dbReference>